<dbReference type="InterPro" id="IPR007807">
    <property type="entry name" value="TcmA/NAT10_helicase"/>
</dbReference>
<reference evidence="12" key="1">
    <citation type="journal article" date="2019" name="Int. J. Syst. Evol. Microbiol.">
        <title>The Global Catalogue of Microorganisms (GCM) 10K type strain sequencing project: providing services to taxonomists for standard genome sequencing and annotation.</title>
        <authorList>
            <consortium name="The Broad Institute Genomics Platform"/>
            <consortium name="The Broad Institute Genome Sequencing Center for Infectious Disease"/>
            <person name="Wu L."/>
            <person name="Ma J."/>
        </authorList>
    </citation>
    <scope>NUCLEOTIDE SEQUENCE [LARGE SCALE GENOMIC DNA]</scope>
    <source>
        <strain evidence="12">JCM 17805</strain>
    </source>
</reference>
<evidence type="ECO:0000256" key="7">
    <source>
        <dbReference type="ARBA" id="ARBA00022884"/>
    </source>
</evidence>
<keyword evidence="4 9" id="KW-0819">tRNA processing</keyword>
<keyword evidence="7 9" id="KW-0694">RNA-binding</keyword>
<evidence type="ECO:0000256" key="8">
    <source>
        <dbReference type="ARBA" id="ARBA00023315"/>
    </source>
</evidence>
<dbReference type="Gene3D" id="3.40.50.11040">
    <property type="match status" value="1"/>
</dbReference>
<dbReference type="Proteomes" id="UP001500604">
    <property type="component" value="Unassembled WGS sequence"/>
</dbReference>
<gene>
    <name evidence="9" type="primary">tmcA</name>
    <name evidence="11" type="ORF">GCM10023116_11940</name>
</gene>
<dbReference type="Pfam" id="PF13718">
    <property type="entry name" value="GNAT_acetyltr_2"/>
    <property type="match status" value="2"/>
</dbReference>
<feature type="binding site" evidence="9">
    <location>
        <position position="190"/>
    </location>
    <ligand>
        <name>ATP</name>
        <dbReference type="ChEBI" id="CHEBI:30616"/>
    </ligand>
</feature>
<dbReference type="SUPFAM" id="SSF55729">
    <property type="entry name" value="Acyl-CoA N-acyltransferases (Nat)"/>
    <property type="match status" value="1"/>
</dbReference>
<keyword evidence="12" id="KW-1185">Reference proteome</keyword>
<evidence type="ECO:0000256" key="6">
    <source>
        <dbReference type="ARBA" id="ARBA00022840"/>
    </source>
</evidence>
<evidence type="ECO:0000256" key="1">
    <source>
        <dbReference type="ARBA" id="ARBA00022490"/>
    </source>
</evidence>
<dbReference type="InterPro" id="IPR038321">
    <property type="entry name" value="TmcA_C_sf"/>
</dbReference>
<dbReference type="EMBL" id="BAABFL010000112">
    <property type="protein sequence ID" value="GAA4648920.1"/>
    <property type="molecule type" value="Genomic_DNA"/>
</dbReference>
<comment type="function">
    <text evidence="9">Catalyzes the formation of N(4)-acetylcytidine (ac(4)C) at the wobble position of tRNA(Met), by using acetyl-CoA as an acetyl donor and ATP (or GTP).</text>
</comment>
<dbReference type="InterPro" id="IPR033442">
    <property type="entry name" value="TmcA_tRNA_bind"/>
</dbReference>
<protein>
    <recommendedName>
        <fullName evidence="9">tRNA(Met) cytidine acetyltransferase TmcA</fullName>
        <ecNumber evidence="9">2.3.1.193</ecNumber>
    </recommendedName>
</protein>
<dbReference type="PROSITE" id="PS51186">
    <property type="entry name" value="GNAT"/>
    <property type="match status" value="1"/>
</dbReference>
<sequence length="737" mass="80622">MALADSFDTLINNLIDQARLSRQRRALVLSGSHTWCLKQGMAAISRFDEPLWISNSTSPSNTTHFKPNQTRQLLGTEGNAVVIDAHSGFNPNALGAASGIIRAGGLLVLLCPPLTHWHKHNDPEYSAILSYGCTPEVIQGHFLARMARLIKTSPHTVTVQEGLPLPSLDVSETITTDNVCDDGICRTYDQKNAVDAIVRVATGHRRRPLVITADRGRGKSASLGIAAAQVLRQGTGPLVVTAPQPDAVKSLFDQAARLLPDADIRKNQILYNGIALHFLAPDDLAQHHHDAALVMVDEAAAIPTPLLSKLLQQHSRIVFSSTIHGYEGSGRGFAIRFRETLDRITPKWRHLTLSTPIRWANSDPVEALTFKLLQLNASPASEAMIADSNNGQNRIVKLSQAQLAEDESLLNELFGLLVTAHYQTTPRDLQMLMDNPDLSIYALYRGTHIAGTVLSVSEGGFSKALAQAIWLGERRLRGHLIPQSLANHAGIAEAAELTGERIMRIAIHPSLRRQGLGQRLLETVIADCQKKNRDFIASSFGATPELLNFWQASGLTPLRLGSTRDTASGEHSALVMLPLSETASNLHTLARKRFIQQLPLLMSDSLRDIDAPLAAALFSETPHSPAMECGHLTEQDWMDSVSFACSNRTYDGCVLAIEKMLLKALQKKPALIASEAMTLLVRKVLQKYSWQEVATQCQLSGEKAVVALLRRATGQLIELHLPECPTPVQEKLQPLLN</sequence>
<feature type="domain" description="N-acetyltransferase" evidence="10">
    <location>
        <begin position="393"/>
        <end position="581"/>
    </location>
</feature>
<organism evidence="11 12">
    <name type="scientific">Kistimonas scapharcae</name>
    <dbReference type="NCBI Taxonomy" id="1036133"/>
    <lineage>
        <taxon>Bacteria</taxon>
        <taxon>Pseudomonadati</taxon>
        <taxon>Pseudomonadota</taxon>
        <taxon>Gammaproteobacteria</taxon>
        <taxon>Oceanospirillales</taxon>
        <taxon>Endozoicomonadaceae</taxon>
        <taxon>Kistimonas</taxon>
    </lineage>
</organism>
<comment type="caution">
    <text evidence="11">The sequence shown here is derived from an EMBL/GenBank/DDBJ whole genome shotgun (WGS) entry which is preliminary data.</text>
</comment>
<proteinExistence type="inferred from homology"/>
<evidence type="ECO:0000313" key="12">
    <source>
        <dbReference type="Proteomes" id="UP001500604"/>
    </source>
</evidence>
<evidence type="ECO:0000256" key="4">
    <source>
        <dbReference type="ARBA" id="ARBA00022694"/>
    </source>
</evidence>
<keyword evidence="2 9" id="KW-0820">tRNA-binding</keyword>
<evidence type="ECO:0000256" key="5">
    <source>
        <dbReference type="ARBA" id="ARBA00022741"/>
    </source>
</evidence>
<name>A0ABP8V1F5_9GAMM</name>
<dbReference type="SUPFAM" id="SSF52540">
    <property type="entry name" value="P-loop containing nucleoside triphosphate hydrolases"/>
    <property type="match status" value="1"/>
</dbReference>
<dbReference type="InterPro" id="IPR000182">
    <property type="entry name" value="GNAT_dom"/>
</dbReference>
<dbReference type="InterPro" id="IPR027417">
    <property type="entry name" value="P-loop_NTPase"/>
</dbReference>
<dbReference type="Pfam" id="PF17176">
    <property type="entry name" value="tRNA_bind_3"/>
    <property type="match status" value="1"/>
</dbReference>
<keyword evidence="6 9" id="KW-0067">ATP-binding</keyword>
<dbReference type="RefSeq" id="WP_345194646.1">
    <property type="nucleotide sequence ID" value="NZ_BAABFL010000112.1"/>
</dbReference>
<dbReference type="PANTHER" id="PTHR10925">
    <property type="entry name" value="N-ACETYLTRANSFERASE 10"/>
    <property type="match status" value="1"/>
</dbReference>
<comment type="similarity">
    <text evidence="9">Belongs to the TmcA family.</text>
</comment>
<dbReference type="PANTHER" id="PTHR10925:SF5">
    <property type="entry name" value="RNA CYTIDINE ACETYLTRANSFERASE"/>
    <property type="match status" value="1"/>
</dbReference>
<comment type="subcellular location">
    <subcellularLocation>
        <location evidence="9">Cytoplasm</location>
    </subcellularLocation>
</comment>
<keyword evidence="8 9" id="KW-0012">Acyltransferase</keyword>
<dbReference type="Gene3D" id="3.40.630.30">
    <property type="match status" value="1"/>
</dbReference>
<dbReference type="InterPro" id="IPR013562">
    <property type="entry name" value="TmcA/NAT10_N"/>
</dbReference>
<evidence type="ECO:0000256" key="9">
    <source>
        <dbReference type="HAMAP-Rule" id="MF_01886"/>
    </source>
</evidence>
<evidence type="ECO:0000256" key="2">
    <source>
        <dbReference type="ARBA" id="ARBA00022555"/>
    </source>
</evidence>
<feature type="binding site" evidence="9">
    <location>
        <position position="545"/>
    </location>
    <ligand>
        <name>acetyl-CoA</name>
        <dbReference type="ChEBI" id="CHEBI:57288"/>
    </ligand>
</feature>
<dbReference type="InterPro" id="IPR032672">
    <property type="entry name" value="TmcA/NAT10/Kre33"/>
</dbReference>
<dbReference type="Pfam" id="PF08351">
    <property type="entry name" value="TmcA_N"/>
    <property type="match status" value="1"/>
</dbReference>
<accession>A0ABP8V1F5</accession>
<dbReference type="Gene3D" id="1.20.120.890">
    <property type="entry name" value="tRNA(Met) cytidine acetyltransferase, tail domain"/>
    <property type="match status" value="1"/>
</dbReference>
<dbReference type="InterPro" id="IPR016181">
    <property type="entry name" value="Acyl_CoA_acyltransferase"/>
</dbReference>
<evidence type="ECO:0000259" key="10">
    <source>
        <dbReference type="PROSITE" id="PS51186"/>
    </source>
</evidence>
<dbReference type="InterPro" id="IPR024914">
    <property type="entry name" value="tRNA_acetyltr_TmcA"/>
</dbReference>
<dbReference type="HAMAP" id="MF_01886">
    <property type="entry name" value="tRNA_acetyltr_TmcA"/>
    <property type="match status" value="1"/>
</dbReference>
<comment type="caution">
    <text evidence="9">Lacks conserved residue(s) required for the propagation of feature annotation.</text>
</comment>
<evidence type="ECO:0000313" key="11">
    <source>
        <dbReference type="EMBL" id="GAA4648920.1"/>
    </source>
</evidence>
<dbReference type="Gene3D" id="3.40.50.300">
    <property type="entry name" value="P-loop containing nucleotide triphosphate hydrolases"/>
    <property type="match status" value="1"/>
</dbReference>
<comment type="catalytic activity">
    <reaction evidence="9">
        <text>cytidine(34) in elongator tRNA(Met) + acetyl-CoA + ATP + H2O = N(4)-acetylcytidine(34) in elongator tRNA(Met) + ADP + phosphate + CoA + H(+)</text>
        <dbReference type="Rhea" id="RHEA:43788"/>
        <dbReference type="Rhea" id="RHEA-COMP:10693"/>
        <dbReference type="Rhea" id="RHEA-COMP:10694"/>
        <dbReference type="ChEBI" id="CHEBI:15377"/>
        <dbReference type="ChEBI" id="CHEBI:15378"/>
        <dbReference type="ChEBI" id="CHEBI:30616"/>
        <dbReference type="ChEBI" id="CHEBI:43474"/>
        <dbReference type="ChEBI" id="CHEBI:57287"/>
        <dbReference type="ChEBI" id="CHEBI:57288"/>
        <dbReference type="ChEBI" id="CHEBI:74900"/>
        <dbReference type="ChEBI" id="CHEBI:82748"/>
        <dbReference type="ChEBI" id="CHEBI:456216"/>
        <dbReference type="EC" id="2.3.1.193"/>
    </reaction>
</comment>
<keyword evidence="5 9" id="KW-0547">Nucleotide-binding</keyword>
<dbReference type="CDD" id="cd04301">
    <property type="entry name" value="NAT_SF"/>
    <property type="match status" value="1"/>
</dbReference>
<dbReference type="EC" id="2.3.1.193" evidence="9"/>
<keyword evidence="1 9" id="KW-0963">Cytoplasm</keyword>
<dbReference type="Pfam" id="PF05127">
    <property type="entry name" value="NAT10_TcmA_helicase"/>
    <property type="match status" value="1"/>
</dbReference>
<keyword evidence="3 9" id="KW-0808">Transferase</keyword>
<evidence type="ECO:0000256" key="3">
    <source>
        <dbReference type="ARBA" id="ARBA00022679"/>
    </source>
</evidence>
<feature type="binding site" evidence="9">
    <location>
        <position position="358"/>
    </location>
    <ligand>
        <name>ATP</name>
        <dbReference type="ChEBI" id="CHEBI:30616"/>
    </ligand>
</feature>